<keyword evidence="2" id="KW-1185">Reference proteome</keyword>
<accession>A0ACB8BTH0</accession>
<gene>
    <name evidence="1" type="ORF">BV22DRAFT_1030835</name>
</gene>
<comment type="caution">
    <text evidence="1">The sequence shown here is derived from an EMBL/GenBank/DDBJ whole genome shotgun (WGS) entry which is preliminary data.</text>
</comment>
<sequence length="443" mass="48655">MAQASTLVHLVYIHGFQGKDTTFKSFPTNLHEFLAARVPSRFSVKSSVYPTYKSVKPITFATRTFLEWLSTQPPGHVILIGHSMGGLLAADAATDPSSLNGSRPQHIMGMIAFDTPYLGMHPHVVISGIASLFQRQNRESEGNTQDAMGPEQKPTSDMKELNDQAQVTIVGRGDLNSADAGSANQDPSQQHLPGPPTVPQKPRNTLSASTSNLISRLSERASPYIERALEHPSVRWAQKHHDAPIDAGKTWVVEHYQFGACMFDPKGLKKRYEDLLEWKGFWVNYWTRTKASPQADVNVNEHGNAENAPASVDSPSLESTVESTAHDPSSSSAMNMQDSALSSSISPRTKAESKAAQKKATKEGRKRGAEEKKRSQSRHFVVLPNIISHGPTGGENWESVEIAGVDDEVAAHCGLFIPEQNLEYDALVERVGKRVLEWCDKAR</sequence>
<organism evidence="1 2">
    <name type="scientific">Leucogyrophana mollusca</name>
    <dbReference type="NCBI Taxonomy" id="85980"/>
    <lineage>
        <taxon>Eukaryota</taxon>
        <taxon>Fungi</taxon>
        <taxon>Dikarya</taxon>
        <taxon>Basidiomycota</taxon>
        <taxon>Agaricomycotina</taxon>
        <taxon>Agaricomycetes</taxon>
        <taxon>Agaricomycetidae</taxon>
        <taxon>Boletales</taxon>
        <taxon>Boletales incertae sedis</taxon>
        <taxon>Leucogyrophana</taxon>
    </lineage>
</organism>
<protein>
    <submittedName>
        <fullName evidence="1">Uncharacterized protein</fullName>
    </submittedName>
</protein>
<reference evidence="1" key="1">
    <citation type="journal article" date="2021" name="New Phytol.">
        <title>Evolutionary innovations through gain and loss of genes in the ectomycorrhizal Boletales.</title>
        <authorList>
            <person name="Wu G."/>
            <person name="Miyauchi S."/>
            <person name="Morin E."/>
            <person name="Kuo A."/>
            <person name="Drula E."/>
            <person name="Varga T."/>
            <person name="Kohler A."/>
            <person name="Feng B."/>
            <person name="Cao Y."/>
            <person name="Lipzen A."/>
            <person name="Daum C."/>
            <person name="Hundley H."/>
            <person name="Pangilinan J."/>
            <person name="Johnson J."/>
            <person name="Barry K."/>
            <person name="LaButti K."/>
            <person name="Ng V."/>
            <person name="Ahrendt S."/>
            <person name="Min B."/>
            <person name="Choi I.G."/>
            <person name="Park H."/>
            <person name="Plett J.M."/>
            <person name="Magnuson J."/>
            <person name="Spatafora J.W."/>
            <person name="Nagy L.G."/>
            <person name="Henrissat B."/>
            <person name="Grigoriev I.V."/>
            <person name="Yang Z.L."/>
            <person name="Xu J."/>
            <person name="Martin F.M."/>
        </authorList>
    </citation>
    <scope>NUCLEOTIDE SEQUENCE</scope>
    <source>
        <strain evidence="1">KUC20120723A-06</strain>
    </source>
</reference>
<name>A0ACB8BTH0_9AGAM</name>
<evidence type="ECO:0000313" key="1">
    <source>
        <dbReference type="EMBL" id="KAH7928351.1"/>
    </source>
</evidence>
<proteinExistence type="predicted"/>
<dbReference type="Proteomes" id="UP000790709">
    <property type="component" value="Unassembled WGS sequence"/>
</dbReference>
<evidence type="ECO:0000313" key="2">
    <source>
        <dbReference type="Proteomes" id="UP000790709"/>
    </source>
</evidence>
<dbReference type="EMBL" id="MU266354">
    <property type="protein sequence ID" value="KAH7928351.1"/>
    <property type="molecule type" value="Genomic_DNA"/>
</dbReference>